<dbReference type="EMBL" id="JAZGUE010000004">
    <property type="protein sequence ID" value="KAL2267078.1"/>
    <property type="molecule type" value="Genomic_DNA"/>
</dbReference>
<dbReference type="RefSeq" id="XP_070865805.1">
    <property type="nucleotide sequence ID" value="XM_071010835.1"/>
</dbReference>
<dbReference type="GeneID" id="98125479"/>
<dbReference type="PANTHER" id="PTHR15396:SF1">
    <property type="entry name" value="RIBONUCLEASE P PROTEIN SUBUNIT P40"/>
    <property type="match status" value="1"/>
</dbReference>
<dbReference type="Proteomes" id="UP001600064">
    <property type="component" value="Unassembled WGS sequence"/>
</dbReference>
<evidence type="ECO:0000313" key="2">
    <source>
        <dbReference type="Proteomes" id="UP001600064"/>
    </source>
</evidence>
<organism evidence="1 2">
    <name type="scientific">Remersonia thermophila</name>
    <dbReference type="NCBI Taxonomy" id="72144"/>
    <lineage>
        <taxon>Eukaryota</taxon>
        <taxon>Fungi</taxon>
        <taxon>Dikarya</taxon>
        <taxon>Ascomycota</taxon>
        <taxon>Pezizomycotina</taxon>
        <taxon>Sordariomycetes</taxon>
        <taxon>Sordariomycetidae</taxon>
        <taxon>Sordariales</taxon>
        <taxon>Sordariales incertae sedis</taxon>
        <taxon>Remersonia</taxon>
    </lineage>
</organism>
<dbReference type="PANTHER" id="PTHR15396">
    <property type="entry name" value="RIBONUCLEASE P PROTEIN SUBUNIT P40"/>
    <property type="match status" value="1"/>
</dbReference>
<dbReference type="InterPro" id="IPR013893">
    <property type="entry name" value="RNase_P_Rpp40"/>
</dbReference>
<name>A0ABR4D9R3_9PEZI</name>
<accession>A0ABR4D9R3</accession>
<dbReference type="Pfam" id="PF08584">
    <property type="entry name" value="Ribonuc_P_40"/>
    <property type="match status" value="1"/>
</dbReference>
<protein>
    <submittedName>
        <fullName evidence="1">Uncharacterized protein</fullName>
    </submittedName>
</protein>
<evidence type="ECO:0000313" key="1">
    <source>
        <dbReference type="EMBL" id="KAL2267078.1"/>
    </source>
</evidence>
<keyword evidence="2" id="KW-1185">Reference proteome</keyword>
<reference evidence="1 2" key="1">
    <citation type="journal article" date="2024" name="Commun. Biol.">
        <title>Comparative genomic analysis of thermophilic fungi reveals convergent evolutionary adaptations and gene losses.</title>
        <authorList>
            <person name="Steindorff A.S."/>
            <person name="Aguilar-Pontes M.V."/>
            <person name="Robinson A.J."/>
            <person name="Andreopoulos B."/>
            <person name="LaButti K."/>
            <person name="Kuo A."/>
            <person name="Mondo S."/>
            <person name="Riley R."/>
            <person name="Otillar R."/>
            <person name="Haridas S."/>
            <person name="Lipzen A."/>
            <person name="Grimwood J."/>
            <person name="Schmutz J."/>
            <person name="Clum A."/>
            <person name="Reid I.D."/>
            <person name="Moisan M.C."/>
            <person name="Butler G."/>
            <person name="Nguyen T.T.M."/>
            <person name="Dewar K."/>
            <person name="Conant G."/>
            <person name="Drula E."/>
            <person name="Henrissat B."/>
            <person name="Hansel C."/>
            <person name="Singer S."/>
            <person name="Hutchinson M.I."/>
            <person name="de Vries R.P."/>
            <person name="Natvig D.O."/>
            <person name="Powell A.J."/>
            <person name="Tsang A."/>
            <person name="Grigoriev I.V."/>
        </authorList>
    </citation>
    <scope>NUCLEOTIDE SEQUENCE [LARGE SCALE GENOMIC DNA]</scope>
    <source>
        <strain evidence="1 2">ATCC 22073</strain>
    </source>
</reference>
<proteinExistence type="predicted"/>
<comment type="caution">
    <text evidence="1">The sequence shown here is derived from an EMBL/GenBank/DDBJ whole genome shotgun (WGS) entry which is preliminary data.</text>
</comment>
<gene>
    <name evidence="1" type="ORF">VTJ83DRAFT_4355</name>
</gene>
<sequence length="356" mass="40280">MLSFNQPALYQASKCYVTWGAMPHLDPKQVPSKSKPWASLAAQDFVHRVDLVMPQEVFELVQEKLLRDKPAPTFSRVVMSLHDILTGDFFTEYIKNGNILMLSEGRRGIDNVFYLRGGTLTMLLDKETYERAGLVGKPHGVKGKRGLKPRWIVEIDLKTPSMVKGKKGFDRLLYASKMALAAPVTWLFCNLSPSTPNPDPLIQHSPAPFTCHPSVSQHMNVLIPKLSVDPDLESPDHQRDLEDYATELYEWLSLVRLQSPRVHVGDQIDPYLSRYQVPEGAEAGKVCRISWQGFLAPSWTRQTLIEILLAFPHTAWFSFSATTFTKGFAGDNAECTLHRLPDSKGEYLMWEVKAHE</sequence>